<dbReference type="InterPro" id="IPR013708">
    <property type="entry name" value="Shikimate_DH-bd_N"/>
</dbReference>
<dbReference type="PANTHER" id="PTHR21089:SF1">
    <property type="entry name" value="BIFUNCTIONAL 3-DEHYDROQUINATE DEHYDRATASE_SHIKIMATE DEHYDROGENASE, CHLOROPLASTIC"/>
    <property type="match status" value="1"/>
</dbReference>
<dbReference type="InterPro" id="IPR036291">
    <property type="entry name" value="NAD(P)-bd_dom_sf"/>
</dbReference>
<organism evidence="12 13">
    <name type="scientific">Desulfovibrio ferrophilus</name>
    <dbReference type="NCBI Taxonomy" id="241368"/>
    <lineage>
        <taxon>Bacteria</taxon>
        <taxon>Pseudomonadati</taxon>
        <taxon>Thermodesulfobacteriota</taxon>
        <taxon>Desulfovibrionia</taxon>
        <taxon>Desulfovibrionales</taxon>
        <taxon>Desulfovibrionaceae</taxon>
        <taxon>Desulfovibrio</taxon>
    </lineage>
</organism>
<comment type="caution">
    <text evidence="8">Lacks conserved residue(s) required for the propagation of feature annotation.</text>
</comment>
<dbReference type="Pfam" id="PF01488">
    <property type="entry name" value="Shikimate_DH"/>
    <property type="match status" value="1"/>
</dbReference>
<dbReference type="GO" id="GO:0009073">
    <property type="term" value="P:aromatic amino acid family biosynthetic process"/>
    <property type="evidence" value="ECO:0007669"/>
    <property type="project" value="UniProtKB-KW"/>
</dbReference>
<dbReference type="Pfam" id="PF18317">
    <property type="entry name" value="SDH_C"/>
    <property type="match status" value="1"/>
</dbReference>
<feature type="binding site" evidence="8">
    <location>
        <position position="88"/>
    </location>
    <ligand>
        <name>NADP(+)</name>
        <dbReference type="ChEBI" id="CHEBI:58349"/>
    </ligand>
</feature>
<evidence type="ECO:0000256" key="4">
    <source>
        <dbReference type="ARBA" id="ARBA00022857"/>
    </source>
</evidence>
<dbReference type="Gene3D" id="3.40.50.10860">
    <property type="entry name" value="Leucine Dehydrogenase, chain A, domain 1"/>
    <property type="match status" value="1"/>
</dbReference>
<comment type="catalytic activity">
    <reaction evidence="7 8">
        <text>shikimate + NADP(+) = 3-dehydroshikimate + NADPH + H(+)</text>
        <dbReference type="Rhea" id="RHEA:17737"/>
        <dbReference type="ChEBI" id="CHEBI:15378"/>
        <dbReference type="ChEBI" id="CHEBI:16630"/>
        <dbReference type="ChEBI" id="CHEBI:36208"/>
        <dbReference type="ChEBI" id="CHEBI:57783"/>
        <dbReference type="ChEBI" id="CHEBI:58349"/>
        <dbReference type="EC" id="1.1.1.25"/>
    </reaction>
</comment>
<protein>
    <recommendedName>
        <fullName evidence="2 8">Shikimate dehydrogenase (NADP(+))</fullName>
        <shortName evidence="8">SDH</shortName>
        <ecNumber evidence="2 8">1.1.1.25</ecNumber>
    </recommendedName>
</protein>
<keyword evidence="3 8" id="KW-0028">Amino-acid biosynthesis</keyword>
<dbReference type="InterPro" id="IPR022893">
    <property type="entry name" value="Shikimate_DH_fam"/>
</dbReference>
<dbReference type="Gene3D" id="3.40.50.720">
    <property type="entry name" value="NAD(P)-binding Rossmann-like Domain"/>
    <property type="match status" value="1"/>
</dbReference>
<feature type="binding site" evidence="8">
    <location>
        <position position="224"/>
    </location>
    <ligand>
        <name>shikimate</name>
        <dbReference type="ChEBI" id="CHEBI:36208"/>
    </ligand>
</feature>
<dbReference type="GO" id="GO:0009423">
    <property type="term" value="P:chorismate biosynthetic process"/>
    <property type="evidence" value="ECO:0007669"/>
    <property type="project" value="UniProtKB-UniRule"/>
</dbReference>
<dbReference type="SUPFAM" id="SSF53223">
    <property type="entry name" value="Aminoacid dehydrogenase-like, N-terminal domain"/>
    <property type="match status" value="1"/>
</dbReference>
<dbReference type="GO" id="GO:0008652">
    <property type="term" value="P:amino acid biosynthetic process"/>
    <property type="evidence" value="ECO:0007669"/>
    <property type="project" value="UniProtKB-KW"/>
</dbReference>
<evidence type="ECO:0000313" key="13">
    <source>
        <dbReference type="Proteomes" id="UP000269883"/>
    </source>
</evidence>
<keyword evidence="13" id="KW-1185">Reference proteome</keyword>
<evidence type="ECO:0000256" key="1">
    <source>
        <dbReference type="ARBA" id="ARBA00004871"/>
    </source>
</evidence>
<dbReference type="AlphaFoldDB" id="A0A2Z6B1P5"/>
<dbReference type="PANTHER" id="PTHR21089">
    <property type="entry name" value="SHIKIMATE DEHYDROGENASE"/>
    <property type="match status" value="1"/>
</dbReference>
<dbReference type="GO" id="GO:0019632">
    <property type="term" value="P:shikimate metabolic process"/>
    <property type="evidence" value="ECO:0007669"/>
    <property type="project" value="InterPro"/>
</dbReference>
<gene>
    <name evidence="8 12" type="primary">aroE</name>
    <name evidence="12" type="ORF">DFE_2669</name>
</gene>
<evidence type="ECO:0000256" key="6">
    <source>
        <dbReference type="ARBA" id="ARBA00023141"/>
    </source>
</evidence>
<dbReference type="KEGG" id="dfl:DFE_2669"/>
<feature type="binding site" evidence="8">
    <location>
        <position position="72"/>
    </location>
    <ligand>
        <name>shikimate</name>
        <dbReference type="ChEBI" id="CHEBI:36208"/>
    </ligand>
</feature>
<dbReference type="Proteomes" id="UP000269883">
    <property type="component" value="Chromosome"/>
</dbReference>
<feature type="binding site" evidence="8">
    <location>
        <begin position="134"/>
        <end position="138"/>
    </location>
    <ligand>
        <name>NADP(+)</name>
        <dbReference type="ChEBI" id="CHEBI:58349"/>
    </ligand>
</feature>
<accession>A0A2Z6B1P5</accession>
<feature type="binding site" evidence="8">
    <location>
        <position position="222"/>
    </location>
    <ligand>
        <name>NADP(+)</name>
        <dbReference type="ChEBI" id="CHEBI:58349"/>
    </ligand>
</feature>
<feature type="domain" description="SDH C-terminal" evidence="11">
    <location>
        <begin position="245"/>
        <end position="272"/>
    </location>
</feature>
<feature type="binding site" evidence="8">
    <location>
        <begin position="25"/>
        <end position="27"/>
    </location>
    <ligand>
        <name>shikimate</name>
        <dbReference type="ChEBI" id="CHEBI:36208"/>
    </ligand>
</feature>
<evidence type="ECO:0000256" key="3">
    <source>
        <dbReference type="ARBA" id="ARBA00022605"/>
    </source>
</evidence>
<name>A0A2Z6B1P5_9BACT</name>
<comment type="similarity">
    <text evidence="8">Belongs to the shikimate dehydrogenase family.</text>
</comment>
<keyword evidence="5 8" id="KW-0560">Oxidoreductase</keyword>
<dbReference type="UniPathway" id="UPA00053">
    <property type="reaction ID" value="UER00087"/>
</dbReference>
<proteinExistence type="inferred from homology"/>
<feature type="active site" description="Proton acceptor" evidence="8">
    <location>
        <position position="76"/>
    </location>
</feature>
<dbReference type="InterPro" id="IPR041121">
    <property type="entry name" value="SDH_C"/>
</dbReference>
<evidence type="ECO:0000259" key="11">
    <source>
        <dbReference type="Pfam" id="PF18317"/>
    </source>
</evidence>
<evidence type="ECO:0000259" key="9">
    <source>
        <dbReference type="Pfam" id="PF01488"/>
    </source>
</evidence>
<keyword evidence="4 8" id="KW-0521">NADP</keyword>
<dbReference type="HAMAP" id="MF_00222">
    <property type="entry name" value="Shikimate_DH_AroE"/>
    <property type="match status" value="1"/>
</dbReference>
<feature type="domain" description="Shikimate dehydrogenase substrate binding N-terminal" evidence="10">
    <location>
        <begin position="17"/>
        <end position="99"/>
    </location>
</feature>
<feature type="domain" description="Quinate/shikimate 5-dehydrogenase/glutamyl-tRNA reductase" evidence="9">
    <location>
        <begin position="127"/>
        <end position="176"/>
    </location>
</feature>
<feature type="binding site" evidence="8">
    <location>
        <position position="97"/>
    </location>
    <ligand>
        <name>shikimate</name>
        <dbReference type="ChEBI" id="CHEBI:36208"/>
    </ligand>
</feature>
<comment type="function">
    <text evidence="8">Involved in the biosynthesis of the chorismate, which leads to the biosynthesis of aromatic amino acids. Catalyzes the reversible NADPH linked reduction of 3-dehydroshikimate (DHSA) to yield shikimate (SA).</text>
</comment>
<dbReference type="EMBL" id="AP017378">
    <property type="protein sequence ID" value="BBD09395.1"/>
    <property type="molecule type" value="Genomic_DNA"/>
</dbReference>
<comment type="pathway">
    <text evidence="1 8">Metabolic intermediate biosynthesis; chorismate biosynthesis; chorismate from D-erythrose 4-phosphate and phosphoenolpyruvate: step 4/7.</text>
</comment>
<dbReference type="EC" id="1.1.1.25" evidence="2 8"/>
<feature type="binding site" evidence="8">
    <location>
        <position position="112"/>
    </location>
    <ligand>
        <name>shikimate</name>
        <dbReference type="ChEBI" id="CHEBI:36208"/>
    </ligand>
</feature>
<dbReference type="InterPro" id="IPR006151">
    <property type="entry name" value="Shikm_DH/Glu-tRNA_Rdtase"/>
</dbReference>
<evidence type="ECO:0000256" key="8">
    <source>
        <dbReference type="HAMAP-Rule" id="MF_00222"/>
    </source>
</evidence>
<feature type="binding site" evidence="8">
    <location>
        <position position="245"/>
    </location>
    <ligand>
        <name>NADP(+)</name>
        <dbReference type="ChEBI" id="CHEBI:58349"/>
    </ligand>
</feature>
<dbReference type="CDD" id="cd01065">
    <property type="entry name" value="NAD_bind_Shikimate_DH"/>
    <property type="match status" value="1"/>
</dbReference>
<dbReference type="GO" id="GO:0005829">
    <property type="term" value="C:cytosol"/>
    <property type="evidence" value="ECO:0007669"/>
    <property type="project" value="TreeGrafter"/>
</dbReference>
<dbReference type="InterPro" id="IPR046346">
    <property type="entry name" value="Aminoacid_DH-like_N_sf"/>
</dbReference>
<evidence type="ECO:0000256" key="7">
    <source>
        <dbReference type="ARBA" id="ARBA00049442"/>
    </source>
</evidence>
<evidence type="ECO:0000313" key="12">
    <source>
        <dbReference type="EMBL" id="BBD09395.1"/>
    </source>
</evidence>
<keyword evidence="6 8" id="KW-0057">Aromatic amino acid biosynthesis</keyword>
<feature type="binding site" evidence="8">
    <location>
        <position position="252"/>
    </location>
    <ligand>
        <name>shikimate</name>
        <dbReference type="ChEBI" id="CHEBI:36208"/>
    </ligand>
</feature>
<evidence type="ECO:0000256" key="5">
    <source>
        <dbReference type="ARBA" id="ARBA00023002"/>
    </source>
</evidence>
<evidence type="ECO:0000259" key="10">
    <source>
        <dbReference type="Pfam" id="PF08501"/>
    </source>
</evidence>
<dbReference type="Pfam" id="PF08501">
    <property type="entry name" value="Shikimate_dh_N"/>
    <property type="match status" value="1"/>
</dbReference>
<comment type="subunit">
    <text evidence="8">Homodimer.</text>
</comment>
<dbReference type="InterPro" id="IPR011342">
    <property type="entry name" value="Shikimate_DH"/>
</dbReference>
<sequence>MSQKIVMPEGGKKLFGIIGHPLGHTMSPPLHNWGFETIGFEGEYRAFPTTPDELPAFMEQVRSLPISGLSVTIPHKVAVQPFLDGLSERVLAVGATNTLYWSGKRLLGENTDVYGFMAPLTQLATRPKSALVLGAGGAARAVIAGLLEIGVSEIVVSNRSADKATDLAAEFSVNTHDWTDRQSVQAELIVNTTPLGMKGERVDQNPLPHELCLSHNQTLYDLVYNPTRTKFLQQGEENGCRTIDGLTMFVHQAVEQFRLWTGQTFDLGEARKLITGMLAQS</sequence>
<dbReference type="NCBIfam" id="TIGR00507">
    <property type="entry name" value="aroE"/>
    <property type="match status" value="1"/>
</dbReference>
<dbReference type="GO" id="GO:0050661">
    <property type="term" value="F:NADP binding"/>
    <property type="evidence" value="ECO:0007669"/>
    <property type="project" value="InterPro"/>
</dbReference>
<dbReference type="SUPFAM" id="SSF51735">
    <property type="entry name" value="NAD(P)-binding Rossmann-fold domains"/>
    <property type="match status" value="1"/>
</dbReference>
<dbReference type="RefSeq" id="WP_232034783.1">
    <property type="nucleotide sequence ID" value="NZ_AP017378.1"/>
</dbReference>
<evidence type="ECO:0000256" key="2">
    <source>
        <dbReference type="ARBA" id="ARBA00012962"/>
    </source>
</evidence>
<dbReference type="GO" id="GO:0004764">
    <property type="term" value="F:shikimate 3-dehydrogenase (NADP+) activity"/>
    <property type="evidence" value="ECO:0007669"/>
    <property type="project" value="UniProtKB-UniRule"/>
</dbReference>
<reference evidence="12 13" key="1">
    <citation type="journal article" date="2018" name="Sci. Adv.">
        <title>Multi-heme cytochromes provide a pathway for survival in energy-limited environments.</title>
        <authorList>
            <person name="Deng X."/>
            <person name="Dohmae N."/>
            <person name="Nealson K.H."/>
            <person name="Hashimoto K."/>
            <person name="Okamoto A."/>
        </authorList>
    </citation>
    <scope>NUCLEOTIDE SEQUENCE [LARGE SCALE GENOMIC DNA]</scope>
    <source>
        <strain evidence="12 13">IS5</strain>
    </source>
</reference>